<dbReference type="AlphaFoldDB" id="A0A177VD01"/>
<dbReference type="Gene3D" id="2.60.40.640">
    <property type="match status" value="1"/>
</dbReference>
<dbReference type="EMBL" id="CAJHJG010006830">
    <property type="protein sequence ID" value="CAD6959821.1"/>
    <property type="molecule type" value="Genomic_DNA"/>
</dbReference>
<dbReference type="GO" id="GO:0030674">
    <property type="term" value="F:protein-macromolecule adaptor activity"/>
    <property type="evidence" value="ECO:0007669"/>
    <property type="project" value="TreeGrafter"/>
</dbReference>
<dbReference type="Proteomes" id="UP000836402">
    <property type="component" value="Unassembled WGS sequence"/>
</dbReference>
<keyword evidence="6" id="KW-1185">Reference proteome</keyword>
<dbReference type="PANTHER" id="PTHR11188">
    <property type="entry name" value="ARRESTIN DOMAIN CONTAINING PROTEIN"/>
    <property type="match status" value="1"/>
</dbReference>
<feature type="compositionally biased region" description="Gly residues" evidence="1">
    <location>
        <begin position="581"/>
        <end position="591"/>
    </location>
</feature>
<comment type="caution">
    <text evidence="4">The sequence shown here is derived from an EMBL/GenBank/DDBJ whole genome shotgun (WGS) entry which is preliminary data.</text>
</comment>
<name>A0A177VD01_9BASI</name>
<feature type="region of interest" description="Disordered" evidence="1">
    <location>
        <begin position="189"/>
        <end position="403"/>
    </location>
</feature>
<protein>
    <recommendedName>
        <fullName evidence="2">Arrestin C-terminal-like domain-containing protein</fullName>
    </recommendedName>
</protein>
<sequence>MPSNVTITQFEPVVFMRGGTGRDARGRLRQLNTSVSPSHVRALLTLDLQKACKIRDIQVSFSGLTHTDWPEGIGPNRLENSESTPIFKQIVTIWSAKEDHRNLNRRRCNSIGPGVNGVLGDEDWSTFSTAVASGAGGGGGPSAAEASSSTTASQSYSGSGSTDAGTLARSIAGAAARAGTAIMPATIRNELSSARKANKGSTKDKDRTSPSSARPPLGRQWSSEASASTSRIGGGILPRAFGGSPSASSLARSARPTSASSSQSQSQSRSQIQTEEDPTTPNARSIHAALSDPPPTYDEAATPPPNGERSSYFDSQGSTGTGILHHTPRSAGLRSPAASGVGVRFGSVAADHHGTSTTPTLPPPPLTRMEDESTTTTRRRSTSTDRKASSGSTNSTGGGRKASTALKNLIGGLLLSEKNDDDTSNTDWKLFKPGVYQFPVTIQLPSDLPPTLHADFGHNAYHLRALVRRVGALTSNLMAEREVTLIHSPEDDGTTDATDLIVVQRTWEQALAYMVVISGKTFPIQQRSKIPVWMKLAPIDKVSVHRITASIEEHTSYFAKGRTTARHEVPRRWHLLKLTGPGSGSGSGSGSGEDASQPLLPILSDAPDALDRSPLAVYVPRDVDGQPEEDGLSALLDPSGPWELYLDVPLPTCSATAINLSSAHVKANVQVAHTLRVSLRVSRSGSGVGEGGKDKQFDIIIEAPITLTHSHTAEEWISLPSYWTLAALESGGGGGAGAVGEPGQDGNGGGGGNLPSSSSSFGSGTGMARSASFGERADGASSLTPSTSISAPAPAPLSRPAYVPKVPAPSPVAMRALGLTSSAAAQRNRLALAVGAATSSAVRSGSGSGSGSGVITVGNGSGSGSGFSGAGGLVRSASPAPLSSPTSTGGRDSSPNSNSGTGTDTGTARDLSRQWLALSSVGSSPLVTRGSGAGTGSGTGTDGGAVVVLEARGDGQGEPPPPDYRSVVEAGQS</sequence>
<feature type="compositionally biased region" description="Low complexity" evidence="1">
    <location>
        <begin position="780"/>
        <end position="800"/>
    </location>
</feature>
<dbReference type="GO" id="GO:0005886">
    <property type="term" value="C:plasma membrane"/>
    <property type="evidence" value="ECO:0007669"/>
    <property type="project" value="TreeGrafter"/>
</dbReference>
<dbReference type="GO" id="GO:0005829">
    <property type="term" value="C:cytosol"/>
    <property type="evidence" value="ECO:0007669"/>
    <property type="project" value="TreeGrafter"/>
</dbReference>
<proteinExistence type="predicted"/>
<feature type="compositionally biased region" description="Pro residues" evidence="1">
    <location>
        <begin position="292"/>
        <end position="306"/>
    </location>
</feature>
<dbReference type="InterPro" id="IPR014756">
    <property type="entry name" value="Ig_E-set"/>
</dbReference>
<evidence type="ECO:0000259" key="2">
    <source>
        <dbReference type="SMART" id="SM01017"/>
    </source>
</evidence>
<feature type="region of interest" description="Disordered" evidence="1">
    <location>
        <begin position="866"/>
        <end position="973"/>
    </location>
</feature>
<feature type="domain" description="Arrestin C-terminal-like" evidence="2">
    <location>
        <begin position="507"/>
        <end position="712"/>
    </location>
</feature>
<evidence type="ECO:0000313" key="4">
    <source>
        <dbReference type="EMBL" id="KAE8263042.1"/>
    </source>
</evidence>
<dbReference type="SMART" id="SM01017">
    <property type="entry name" value="Arrestin_C"/>
    <property type="match status" value="1"/>
</dbReference>
<evidence type="ECO:0000313" key="6">
    <source>
        <dbReference type="Proteomes" id="UP000836402"/>
    </source>
</evidence>
<feature type="compositionally biased region" description="Gly residues" evidence="1">
    <location>
        <begin position="931"/>
        <end position="943"/>
    </location>
</feature>
<feature type="compositionally biased region" description="Polar residues" evidence="1">
    <location>
        <begin position="308"/>
        <end position="318"/>
    </location>
</feature>
<evidence type="ECO:0000313" key="5">
    <source>
        <dbReference type="Proteomes" id="UP000077671"/>
    </source>
</evidence>
<dbReference type="EMBL" id="LWDD02000177">
    <property type="protein sequence ID" value="KAE8263042.1"/>
    <property type="molecule type" value="Genomic_DNA"/>
</dbReference>
<accession>A0A177VD01</accession>
<dbReference type="InterPro" id="IPR011022">
    <property type="entry name" value="Arrestin_C-like"/>
</dbReference>
<gene>
    <name evidence="4" type="ORF">A4X03_0g1969</name>
    <name evidence="3" type="ORF">JKIAZH3_G7873</name>
</gene>
<feature type="region of interest" description="Disordered" evidence="1">
    <location>
        <begin position="132"/>
        <end position="165"/>
    </location>
</feature>
<feature type="compositionally biased region" description="Low complexity" evidence="1">
    <location>
        <begin position="142"/>
        <end position="165"/>
    </location>
</feature>
<feature type="compositionally biased region" description="Gly residues" evidence="1">
    <location>
        <begin position="733"/>
        <end position="753"/>
    </location>
</feature>
<dbReference type="GO" id="GO:0070086">
    <property type="term" value="P:ubiquitin-dependent endocytosis"/>
    <property type="evidence" value="ECO:0007669"/>
    <property type="project" value="TreeGrafter"/>
</dbReference>
<feature type="compositionally biased region" description="Low complexity" evidence="1">
    <location>
        <begin position="244"/>
        <end position="271"/>
    </location>
</feature>
<dbReference type="InterPro" id="IPR050357">
    <property type="entry name" value="Arrestin_domain-protein"/>
</dbReference>
<feature type="region of interest" description="Disordered" evidence="1">
    <location>
        <begin position="577"/>
        <end position="601"/>
    </location>
</feature>
<dbReference type="GO" id="GO:0031625">
    <property type="term" value="F:ubiquitin protein ligase binding"/>
    <property type="evidence" value="ECO:0007669"/>
    <property type="project" value="TreeGrafter"/>
</dbReference>
<dbReference type="SUPFAM" id="SSF81296">
    <property type="entry name" value="E set domains"/>
    <property type="match status" value="1"/>
</dbReference>
<dbReference type="Proteomes" id="UP000077671">
    <property type="component" value="Unassembled WGS sequence"/>
</dbReference>
<dbReference type="PANTHER" id="PTHR11188:SF17">
    <property type="entry name" value="FI21816P1"/>
    <property type="match status" value="1"/>
</dbReference>
<evidence type="ECO:0000313" key="3">
    <source>
        <dbReference type="EMBL" id="CAD6959821.1"/>
    </source>
</evidence>
<reference evidence="3" key="3">
    <citation type="submission" date="2020-10" db="EMBL/GenBank/DDBJ databases">
        <authorList>
            <person name="Sedaghatjoo S."/>
        </authorList>
    </citation>
    <scope>NUCLEOTIDE SEQUENCE</scope>
    <source>
        <strain evidence="3">AZH3</strain>
    </source>
</reference>
<feature type="compositionally biased region" description="Low complexity" evidence="1">
    <location>
        <begin position="873"/>
        <end position="906"/>
    </location>
</feature>
<reference evidence="4" key="2">
    <citation type="journal article" date="2019" name="IMA Fungus">
        <title>Genome sequencing and comparison of five Tilletia species to identify candidate genes for the detection of regulated species infecting wheat.</title>
        <authorList>
            <person name="Nguyen H.D.T."/>
            <person name="Sultana T."/>
            <person name="Kesanakurti P."/>
            <person name="Hambleton S."/>
        </authorList>
    </citation>
    <scope>NUCLEOTIDE SEQUENCE</scope>
    <source>
        <strain evidence="4">DAOMC 238032</strain>
    </source>
</reference>
<dbReference type="InterPro" id="IPR014752">
    <property type="entry name" value="Arrestin-like_C"/>
</dbReference>
<feature type="region of interest" description="Disordered" evidence="1">
    <location>
        <begin position="733"/>
        <end position="800"/>
    </location>
</feature>
<reference evidence="4" key="1">
    <citation type="submission" date="2016-04" db="EMBL/GenBank/DDBJ databases">
        <authorList>
            <person name="Nguyen H.D."/>
            <person name="Kesanakurti P."/>
            <person name="Cullis J."/>
            <person name="Levesque C.A."/>
            <person name="Hambleton S."/>
        </authorList>
    </citation>
    <scope>NUCLEOTIDE SEQUENCE</scope>
    <source>
        <strain evidence="4">DAOMC 238032</strain>
    </source>
</reference>
<feature type="compositionally biased region" description="Polar residues" evidence="1">
    <location>
        <begin position="220"/>
        <end position="231"/>
    </location>
</feature>
<evidence type="ECO:0000256" key="1">
    <source>
        <dbReference type="SAM" id="MobiDB-lite"/>
    </source>
</evidence>
<organism evidence="4 5">
    <name type="scientific">Tilletia caries</name>
    <name type="common">wheat bunt fungus</name>
    <dbReference type="NCBI Taxonomy" id="13290"/>
    <lineage>
        <taxon>Eukaryota</taxon>
        <taxon>Fungi</taxon>
        <taxon>Dikarya</taxon>
        <taxon>Basidiomycota</taxon>
        <taxon>Ustilaginomycotina</taxon>
        <taxon>Exobasidiomycetes</taxon>
        <taxon>Tilletiales</taxon>
        <taxon>Tilletiaceae</taxon>
        <taxon>Tilletia</taxon>
    </lineage>
</organism>